<feature type="signal peptide" evidence="1">
    <location>
        <begin position="1"/>
        <end position="32"/>
    </location>
</feature>
<sequence>MNFLRKINFKKISLTAGLCVGYLLILMTSACIDSEDTGILEGCPRPKEADATGLKQVFFSPYQNNRYSTSSDTVLLSQFGFNFELEIQEKENQNSGSLPGQALALSCIQTYTIRNISNITVVLTEPFAGLPTGTDIAYLLITPDKKRISELREFENVSVYFGSNLEITPPNYSRLKTRTFLFLKNGTRTFIDTTSPYLKTN</sequence>
<keyword evidence="1" id="KW-0732">Signal</keyword>
<organism evidence="2 3">
    <name type="scientific">Algoriphagus boritolerans DSM 17298 = JCM 18970</name>
    <dbReference type="NCBI Taxonomy" id="1120964"/>
    <lineage>
        <taxon>Bacteria</taxon>
        <taxon>Pseudomonadati</taxon>
        <taxon>Bacteroidota</taxon>
        <taxon>Cytophagia</taxon>
        <taxon>Cytophagales</taxon>
        <taxon>Cyclobacteriaceae</taxon>
        <taxon>Algoriphagus</taxon>
    </lineage>
</organism>
<evidence type="ECO:0000256" key="1">
    <source>
        <dbReference type="SAM" id="SignalP"/>
    </source>
</evidence>
<evidence type="ECO:0000313" key="3">
    <source>
        <dbReference type="Proteomes" id="UP000236736"/>
    </source>
</evidence>
<keyword evidence="3" id="KW-1185">Reference proteome</keyword>
<feature type="chain" id="PRO_5009285628" description="DUF4843 domain-containing protein" evidence="1">
    <location>
        <begin position="33"/>
        <end position="201"/>
    </location>
</feature>
<proteinExistence type="predicted"/>
<gene>
    <name evidence="2" type="ORF">SAMN03080598_00998</name>
</gene>
<dbReference type="AlphaFoldDB" id="A0A1H5TZG8"/>
<reference evidence="3" key="1">
    <citation type="submission" date="2016-10" db="EMBL/GenBank/DDBJ databases">
        <authorList>
            <person name="Varghese N."/>
            <person name="Submissions S."/>
        </authorList>
    </citation>
    <scope>NUCLEOTIDE SEQUENCE [LARGE SCALE GENOMIC DNA]</scope>
    <source>
        <strain evidence="3">DSM 17298</strain>
    </source>
</reference>
<dbReference type="STRING" id="1120964.GCA_001313265_00493"/>
<dbReference type="EMBL" id="FNVR01000003">
    <property type="protein sequence ID" value="SEF67588.1"/>
    <property type="molecule type" value="Genomic_DNA"/>
</dbReference>
<name>A0A1H5TZG8_9BACT</name>
<accession>A0A1H5TZG8</accession>
<dbReference type="OrthoDB" id="824137at2"/>
<dbReference type="RefSeq" id="WP_103923686.1">
    <property type="nucleotide sequence ID" value="NZ_FNVR01000003.1"/>
</dbReference>
<dbReference type="PROSITE" id="PS51257">
    <property type="entry name" value="PROKAR_LIPOPROTEIN"/>
    <property type="match status" value="1"/>
</dbReference>
<dbReference type="Proteomes" id="UP000236736">
    <property type="component" value="Unassembled WGS sequence"/>
</dbReference>
<evidence type="ECO:0000313" key="2">
    <source>
        <dbReference type="EMBL" id="SEF67588.1"/>
    </source>
</evidence>
<protein>
    <recommendedName>
        <fullName evidence="4">DUF4843 domain-containing protein</fullName>
    </recommendedName>
</protein>
<evidence type="ECO:0008006" key="4">
    <source>
        <dbReference type="Google" id="ProtNLM"/>
    </source>
</evidence>